<dbReference type="OrthoDB" id="3564644at2759"/>
<feature type="region of interest" description="Disordered" evidence="1">
    <location>
        <begin position="149"/>
        <end position="173"/>
    </location>
</feature>
<dbReference type="SUPFAM" id="SSF56219">
    <property type="entry name" value="DNase I-like"/>
    <property type="match status" value="1"/>
</dbReference>
<feature type="compositionally biased region" description="Low complexity" evidence="1">
    <location>
        <begin position="462"/>
        <end position="490"/>
    </location>
</feature>
<protein>
    <recommendedName>
        <fullName evidence="2">Reverse transcriptase domain-containing protein</fullName>
    </recommendedName>
</protein>
<feature type="region of interest" description="Disordered" evidence="1">
    <location>
        <begin position="1570"/>
        <end position="1599"/>
    </location>
</feature>
<feature type="compositionally biased region" description="Polar residues" evidence="1">
    <location>
        <begin position="1590"/>
        <end position="1599"/>
    </location>
</feature>
<dbReference type="PANTHER" id="PTHR33481:SF1">
    <property type="entry name" value="ENDONUCLEASE_EXONUCLEASE_PHOSPHATASE DOMAIN-CONTAINING PROTEIN-RELATED"/>
    <property type="match status" value="1"/>
</dbReference>
<feature type="compositionally biased region" description="Basic and acidic residues" evidence="1">
    <location>
        <begin position="11"/>
        <end position="25"/>
    </location>
</feature>
<organism evidence="3 4">
    <name type="scientific">Monilinia fructigena</name>
    <dbReference type="NCBI Taxonomy" id="38457"/>
    <lineage>
        <taxon>Eukaryota</taxon>
        <taxon>Fungi</taxon>
        <taxon>Dikarya</taxon>
        <taxon>Ascomycota</taxon>
        <taxon>Pezizomycotina</taxon>
        <taxon>Leotiomycetes</taxon>
        <taxon>Helotiales</taxon>
        <taxon>Sclerotiniaceae</taxon>
        <taxon>Monilinia</taxon>
    </lineage>
</organism>
<comment type="caution">
    <text evidence="3">The sequence shown here is derived from an EMBL/GenBank/DDBJ whole genome shotgun (WGS) entry which is preliminary data.</text>
</comment>
<evidence type="ECO:0000313" key="3">
    <source>
        <dbReference type="EMBL" id="RAL57994.1"/>
    </source>
</evidence>
<evidence type="ECO:0000256" key="1">
    <source>
        <dbReference type="SAM" id="MobiDB-lite"/>
    </source>
</evidence>
<dbReference type="CDD" id="cd01650">
    <property type="entry name" value="RT_nLTR_like"/>
    <property type="match status" value="1"/>
</dbReference>
<name>A0A395IDF9_9HELO</name>
<feature type="compositionally biased region" description="Basic and acidic residues" evidence="1">
    <location>
        <begin position="503"/>
        <end position="512"/>
    </location>
</feature>
<feature type="region of interest" description="Disordered" evidence="1">
    <location>
        <begin position="461"/>
        <end position="540"/>
    </location>
</feature>
<feature type="region of interest" description="Disordered" evidence="1">
    <location>
        <begin position="1389"/>
        <end position="1411"/>
    </location>
</feature>
<feature type="region of interest" description="Disordered" evidence="1">
    <location>
        <begin position="1"/>
        <end position="29"/>
    </location>
</feature>
<dbReference type="InterPro" id="IPR005135">
    <property type="entry name" value="Endo/exonuclease/phosphatase"/>
</dbReference>
<dbReference type="GO" id="GO:0003824">
    <property type="term" value="F:catalytic activity"/>
    <property type="evidence" value="ECO:0007669"/>
    <property type="project" value="InterPro"/>
</dbReference>
<gene>
    <name evidence="3" type="ORF">DID88_006401</name>
</gene>
<dbReference type="Pfam" id="PF14529">
    <property type="entry name" value="Exo_endo_phos_2"/>
    <property type="match status" value="1"/>
</dbReference>
<dbReference type="EMBL" id="QKRW01000130">
    <property type="protein sequence ID" value="RAL57994.1"/>
    <property type="molecule type" value="Genomic_DNA"/>
</dbReference>
<feature type="domain" description="Reverse transcriptase" evidence="2">
    <location>
        <begin position="1031"/>
        <end position="1275"/>
    </location>
</feature>
<dbReference type="PROSITE" id="PS50878">
    <property type="entry name" value="RT_POL"/>
    <property type="match status" value="1"/>
</dbReference>
<dbReference type="Proteomes" id="UP000249056">
    <property type="component" value="Unassembled WGS sequence"/>
</dbReference>
<proteinExistence type="predicted"/>
<dbReference type="PANTHER" id="PTHR33481">
    <property type="entry name" value="REVERSE TRANSCRIPTASE"/>
    <property type="match status" value="1"/>
</dbReference>
<reference evidence="3 4" key="1">
    <citation type="submission" date="2018-06" db="EMBL/GenBank/DDBJ databases">
        <title>Genome Sequence of the Brown Rot Fungal Pathogen Monilinia fructigena.</title>
        <authorList>
            <person name="Landi L."/>
            <person name="De Miccolis Angelini R.M."/>
            <person name="Pollastro S."/>
            <person name="Abate D."/>
            <person name="Faretra F."/>
            <person name="Romanazzi G."/>
        </authorList>
    </citation>
    <scope>NUCLEOTIDE SEQUENCE [LARGE SCALE GENOMIC DNA]</scope>
    <source>
        <strain evidence="3 4">Mfrg269</strain>
    </source>
</reference>
<evidence type="ECO:0000259" key="2">
    <source>
        <dbReference type="PROSITE" id="PS50878"/>
    </source>
</evidence>
<keyword evidence="4" id="KW-1185">Reference proteome</keyword>
<evidence type="ECO:0000313" key="4">
    <source>
        <dbReference type="Proteomes" id="UP000249056"/>
    </source>
</evidence>
<dbReference type="Gene3D" id="3.60.10.10">
    <property type="entry name" value="Endonuclease/exonuclease/phosphatase"/>
    <property type="match status" value="1"/>
</dbReference>
<accession>A0A395IDF9</accession>
<dbReference type="InterPro" id="IPR000477">
    <property type="entry name" value="RT_dom"/>
</dbReference>
<dbReference type="SUPFAM" id="SSF56672">
    <property type="entry name" value="DNA/RNA polymerases"/>
    <property type="match status" value="1"/>
</dbReference>
<dbReference type="Pfam" id="PF00078">
    <property type="entry name" value="RVT_1"/>
    <property type="match status" value="1"/>
</dbReference>
<dbReference type="InterPro" id="IPR043502">
    <property type="entry name" value="DNA/RNA_pol_sf"/>
</dbReference>
<dbReference type="InterPro" id="IPR036691">
    <property type="entry name" value="Endo/exonu/phosph_ase_sf"/>
</dbReference>
<sequence length="1599" mass="176208">MAEMGPTTPAREIEMIDSEYTRQRDPLSPLPFQTRLGEKTRHTSLPSIVPGGPQRMTALQRVNGLLQEAEQQAATRRKFTNALVSSLEGIVKTFTQKEMYTVLPIQDAILTCVADVLTMGTAKESPNTSKAKESVAKAQPNLTWAGVVKTPKAGGPLTAPQSGTSKANSAKKSAAKAAKVDKRILARCAPFAGPRRDSPFLIRESLVKAIPGINEGDIPEVVGCKTGWALHPKSLEVRDILMKETHRQKICEITGATRLDLPETWYNHRVRQVPRSLFSAVDGQVRVTEEMVAREARIQTGIAPVRCLESFRSGAENAWVVSFTTPVAPFRLFGATPFSFHLPPRSQVELHKLGCQTYCNIYRCTKPVRCNNCSIAKTKHRGPMHELCLAPAKCNGCHGPFPAGHKGCPLAPRSTTGGKPQCNLTKAQVEAIRRNNRAVQKACAPGTATNTVPAVRTFHAGAQSNQSSQSSQDAQSTQSSANSTAPPSTARTFEIQVPATPREGGESAKRATDSPASQTRASKRAKAAPGQMNLKLLSRNSVRKARVEDAMDTDDDDIAASTQLTEDTNPFSNDPALHITVAWANVGKGAGAHSVLLQLAYENGADVVCVQEPWSSPGTKTQNHPAYECYAPYDSWEAEEATEREAERPRTMSYIRRGAAVQAQQRRGERNRDVVWLEVNGHHIVNIYREPNTMAMINYTVGIVPGPRTLIGGDFNAKHDTYEPGVLSATQGATLANWSQDTGMDFIGEVGVPTHRAGHVIDLTFSNIPFAETVVRRDMDCGSDHFTQVTTIPGRGTPPNKRVGYRVTEDGLYTFASLIESGAYWLPKVMNIASDAELETATEQLTDLFQRAIRTAGRPATDRARSAPWWDSESASAYSLYKRSGRTLEDRKRMLSATRKAKREYWRRLIDNASDDADLYKVVGWHKAAPSLKFPPLVVDGQQIEGTREKAQILLDKVLHRYDSTDDLDTDPVSENRAPTLPWDTNVSLEEVERNTIGVSSTSPGADKVTVRLLKACWGSIKGYIRDLFECCLKRSYFPKVWRLAEVVMLPKVGKKDKSSVRSWRPIALLSCVGKGLERIIARRIAWTSLTHSTLSPQHCGALPKRSAMDLVAAFVHDVECAFARKREVTLVTMDERRVMVRLENVYTDESRVQCGTPQGSPLSPVLYMLYLAELLNQDQALRFGYADDIALYRVGKTLEDNIKAITRDVQQIEAWGSANKVAFAPEKLEMMHFTRRRHIRAPEAVISPTLTIRPTTSAPGDTKQPALRWLGNSKPALHFAADGKNGASDAAPAYDRECRHAYALCAKDIPRLWATPTGWAVKPSTKAVYDLILKESNAIAICRATRCTTLERVEKWSTYRLAHVPNVLTGLLDNQLVTADIVSKEAEIQTGSKPSARLPSSDPRDIPDFPLRRRAWNSTIQGARNSATHFTAAHLPSAITAGWQRRNTRERKALLAQLRLDALDATAPFRQGTNTVRRRPKKVDGKFVRPTARQLGEIRRQQLATQKACELAAKRQQERTSKDGVQVVIPTPGARVANYEAANQQTRRVKRKTAPTGSLNLAELSKRSIQTASEDEMSSIPDSSMDLDATTSPTPSLC</sequence>